<dbReference type="RefSeq" id="WP_147208652.1">
    <property type="nucleotide sequence ID" value="NZ_BJYM01000002.1"/>
</dbReference>
<dbReference type="Pfam" id="PF08281">
    <property type="entry name" value="Sigma70_r4_2"/>
    <property type="match status" value="1"/>
</dbReference>
<evidence type="ECO:0000256" key="2">
    <source>
        <dbReference type="ARBA" id="ARBA00023015"/>
    </source>
</evidence>
<dbReference type="InterPro" id="IPR013325">
    <property type="entry name" value="RNA_pol_sigma_r2"/>
</dbReference>
<accession>A0A511ZEP5</accession>
<evidence type="ECO:0000256" key="6">
    <source>
        <dbReference type="RuleBase" id="RU000716"/>
    </source>
</evidence>
<dbReference type="NCBIfam" id="TIGR02950">
    <property type="entry name" value="SigM_subfam"/>
    <property type="match status" value="1"/>
</dbReference>
<evidence type="ECO:0000256" key="5">
    <source>
        <dbReference type="ARBA" id="ARBA00023163"/>
    </source>
</evidence>
<dbReference type="EMBL" id="BJYM01000002">
    <property type="protein sequence ID" value="GEN85914.1"/>
    <property type="molecule type" value="Genomic_DNA"/>
</dbReference>
<dbReference type="Gene3D" id="1.10.10.10">
    <property type="entry name" value="Winged helix-like DNA-binding domain superfamily/Winged helix DNA-binding domain"/>
    <property type="match status" value="1"/>
</dbReference>
<dbReference type="InterPro" id="IPR036388">
    <property type="entry name" value="WH-like_DNA-bd_sf"/>
</dbReference>
<dbReference type="SUPFAM" id="SSF88946">
    <property type="entry name" value="Sigma2 domain of RNA polymerase sigma factors"/>
    <property type="match status" value="1"/>
</dbReference>
<proteinExistence type="inferred from homology"/>
<feature type="domain" description="RNA polymerase sigma-70 region 2" evidence="7">
    <location>
        <begin position="8"/>
        <end position="73"/>
    </location>
</feature>
<feature type="domain" description="RNA polymerase sigma factor 70 region 4 type 2" evidence="8">
    <location>
        <begin position="103"/>
        <end position="154"/>
    </location>
</feature>
<evidence type="ECO:0000313" key="10">
    <source>
        <dbReference type="Proteomes" id="UP000321558"/>
    </source>
</evidence>
<evidence type="ECO:0000256" key="3">
    <source>
        <dbReference type="ARBA" id="ARBA00023082"/>
    </source>
</evidence>
<evidence type="ECO:0000256" key="4">
    <source>
        <dbReference type="ARBA" id="ARBA00023125"/>
    </source>
</evidence>
<keyword evidence="2 6" id="KW-0805">Transcription regulation</keyword>
<keyword evidence="10" id="KW-1185">Reference proteome</keyword>
<dbReference type="STRING" id="582851.GCA_900162665_02858"/>
<comment type="similarity">
    <text evidence="1 6">Belongs to the sigma-70 factor family. ECF subfamily.</text>
</comment>
<dbReference type="Pfam" id="PF04542">
    <property type="entry name" value="Sigma70_r2"/>
    <property type="match status" value="1"/>
</dbReference>
<dbReference type="Gene3D" id="1.10.1740.10">
    <property type="match status" value="1"/>
</dbReference>
<comment type="caution">
    <text evidence="9">The sequence shown here is derived from an EMBL/GenBank/DDBJ whole genome shotgun (WGS) entry which is preliminary data.</text>
</comment>
<dbReference type="NCBIfam" id="TIGR02937">
    <property type="entry name" value="sigma70-ECF"/>
    <property type="match status" value="1"/>
</dbReference>
<reference evidence="9 10" key="1">
    <citation type="submission" date="2019-07" db="EMBL/GenBank/DDBJ databases">
        <title>Whole genome shotgun sequence of Oceanobacillus sojae NBRC 105379.</title>
        <authorList>
            <person name="Hosoyama A."/>
            <person name="Uohara A."/>
            <person name="Ohji S."/>
            <person name="Ichikawa N."/>
        </authorList>
    </citation>
    <scope>NUCLEOTIDE SEQUENCE [LARGE SCALE GENOMIC DNA]</scope>
    <source>
        <strain evidence="9 10">NBRC 105379</strain>
    </source>
</reference>
<dbReference type="InterPro" id="IPR013249">
    <property type="entry name" value="RNA_pol_sigma70_r4_t2"/>
</dbReference>
<dbReference type="InterPro" id="IPR014296">
    <property type="entry name" value="RNA_pol_sigma-M_bacilli"/>
</dbReference>
<dbReference type="OrthoDB" id="9795666at2"/>
<name>A0A511ZEP5_9BACI</name>
<dbReference type="GO" id="GO:0016987">
    <property type="term" value="F:sigma factor activity"/>
    <property type="evidence" value="ECO:0007669"/>
    <property type="project" value="UniProtKB-KW"/>
</dbReference>
<keyword evidence="3 6" id="KW-0731">Sigma factor</keyword>
<dbReference type="PANTHER" id="PTHR43133:SF52">
    <property type="entry name" value="ECF RNA POLYMERASE SIGMA FACTOR SIGL"/>
    <property type="match status" value="1"/>
</dbReference>
<evidence type="ECO:0000256" key="1">
    <source>
        <dbReference type="ARBA" id="ARBA00010641"/>
    </source>
</evidence>
<dbReference type="InterPro" id="IPR007627">
    <property type="entry name" value="RNA_pol_sigma70_r2"/>
</dbReference>
<dbReference type="GO" id="GO:0003677">
    <property type="term" value="F:DNA binding"/>
    <property type="evidence" value="ECO:0007669"/>
    <property type="project" value="UniProtKB-KW"/>
</dbReference>
<organism evidence="9 10">
    <name type="scientific">Oceanobacillus sojae</name>
    <dbReference type="NCBI Taxonomy" id="582851"/>
    <lineage>
        <taxon>Bacteria</taxon>
        <taxon>Bacillati</taxon>
        <taxon>Bacillota</taxon>
        <taxon>Bacilli</taxon>
        <taxon>Bacillales</taxon>
        <taxon>Bacillaceae</taxon>
        <taxon>Oceanobacillus</taxon>
    </lineage>
</organism>
<evidence type="ECO:0000259" key="7">
    <source>
        <dbReference type="Pfam" id="PF04542"/>
    </source>
</evidence>
<gene>
    <name evidence="9" type="primary">sigM</name>
    <name evidence="9" type="ORF">OSO01_06530</name>
</gene>
<dbReference type="InterPro" id="IPR000838">
    <property type="entry name" value="RNA_pol_sigma70_ECF_CS"/>
</dbReference>
<keyword evidence="5 6" id="KW-0804">Transcription</keyword>
<dbReference type="AlphaFoldDB" id="A0A511ZEP5"/>
<keyword evidence="4 6" id="KW-0238">DNA-binding</keyword>
<evidence type="ECO:0000313" key="9">
    <source>
        <dbReference type="EMBL" id="GEN85914.1"/>
    </source>
</evidence>
<dbReference type="CDD" id="cd06171">
    <property type="entry name" value="Sigma70_r4"/>
    <property type="match status" value="1"/>
</dbReference>
<dbReference type="Proteomes" id="UP000321558">
    <property type="component" value="Unassembled WGS sequence"/>
</dbReference>
<dbReference type="SUPFAM" id="SSF88659">
    <property type="entry name" value="Sigma3 and sigma4 domains of RNA polymerase sigma factors"/>
    <property type="match status" value="1"/>
</dbReference>
<dbReference type="GO" id="GO:0006950">
    <property type="term" value="P:response to stress"/>
    <property type="evidence" value="ECO:0007669"/>
    <property type="project" value="UniProtKB-ARBA"/>
</dbReference>
<dbReference type="InterPro" id="IPR013324">
    <property type="entry name" value="RNA_pol_sigma_r3/r4-like"/>
</dbReference>
<dbReference type="GO" id="GO:0006352">
    <property type="term" value="P:DNA-templated transcription initiation"/>
    <property type="evidence" value="ECO:0007669"/>
    <property type="project" value="InterPro"/>
</dbReference>
<sequence length="163" mass="19917">MKSIDQVYQLYFRDVYHFLLSLSRDHYTAEDLVQETFLRAYLYLEFYHNENVKSWLFTVAYRTYIDYYRRHRKNVVTDTDFFQQLQKNEVDIHHQLILSEEVQEVLALIDQLPDKQRTAIILHDIHELSYKEASQIMDVKLGHFKILLFRGRQAIRQRKDENQ</sequence>
<dbReference type="InterPro" id="IPR039425">
    <property type="entry name" value="RNA_pol_sigma-70-like"/>
</dbReference>
<dbReference type="PANTHER" id="PTHR43133">
    <property type="entry name" value="RNA POLYMERASE ECF-TYPE SIGMA FACTO"/>
    <property type="match status" value="1"/>
</dbReference>
<dbReference type="InterPro" id="IPR014284">
    <property type="entry name" value="RNA_pol_sigma-70_dom"/>
</dbReference>
<protein>
    <recommendedName>
        <fullName evidence="6">RNA polymerase sigma factor</fullName>
    </recommendedName>
</protein>
<evidence type="ECO:0000259" key="8">
    <source>
        <dbReference type="Pfam" id="PF08281"/>
    </source>
</evidence>
<dbReference type="PROSITE" id="PS01063">
    <property type="entry name" value="SIGMA70_ECF"/>
    <property type="match status" value="1"/>
</dbReference>